<comment type="caution">
    <text evidence="3">The sequence shown here is derived from an EMBL/GenBank/DDBJ whole genome shotgun (WGS) entry which is preliminary data.</text>
</comment>
<evidence type="ECO:0000313" key="2">
    <source>
        <dbReference type="EMBL" id="KAF0021780.1"/>
    </source>
</evidence>
<dbReference type="EMBL" id="VEVO01002015">
    <property type="protein sequence ID" value="KAF0021780.1"/>
    <property type="molecule type" value="Genomic_DNA"/>
</dbReference>
<proteinExistence type="predicted"/>
<dbReference type="Proteomes" id="UP000438429">
    <property type="component" value="Unassembled WGS sequence"/>
</dbReference>
<feature type="region of interest" description="Disordered" evidence="1">
    <location>
        <begin position="54"/>
        <end position="78"/>
    </location>
</feature>
<dbReference type="EMBL" id="VEVO01000013">
    <property type="protein sequence ID" value="KAF0033281.1"/>
    <property type="molecule type" value="Genomic_DNA"/>
</dbReference>
<gene>
    <name evidence="3" type="ORF">F2P81_015571</name>
    <name evidence="2" type="ORF">F2P81_025967</name>
</gene>
<accession>A0A6A4SQJ5</accession>
<evidence type="ECO:0000313" key="3">
    <source>
        <dbReference type="EMBL" id="KAF0033281.1"/>
    </source>
</evidence>
<evidence type="ECO:0000313" key="4">
    <source>
        <dbReference type="Proteomes" id="UP000438429"/>
    </source>
</evidence>
<name>A0A6A4SQJ5_SCOMX</name>
<dbReference type="AlphaFoldDB" id="A0A6A4SQJ5"/>
<sequence>MKSKVAGGGSVGACDWTAARRSKVVERRRSCGAAGGRGAVLTFNMRFGIRDSSAVDQMNSHRVSSGGKSTSRQTHGAK</sequence>
<organism evidence="3 4">
    <name type="scientific">Scophthalmus maximus</name>
    <name type="common">Turbot</name>
    <name type="synonym">Psetta maxima</name>
    <dbReference type="NCBI Taxonomy" id="52904"/>
    <lineage>
        <taxon>Eukaryota</taxon>
        <taxon>Metazoa</taxon>
        <taxon>Chordata</taxon>
        <taxon>Craniata</taxon>
        <taxon>Vertebrata</taxon>
        <taxon>Euteleostomi</taxon>
        <taxon>Actinopterygii</taxon>
        <taxon>Neopterygii</taxon>
        <taxon>Teleostei</taxon>
        <taxon>Neoteleostei</taxon>
        <taxon>Acanthomorphata</taxon>
        <taxon>Carangaria</taxon>
        <taxon>Pleuronectiformes</taxon>
        <taxon>Pleuronectoidei</taxon>
        <taxon>Scophthalmidae</taxon>
        <taxon>Scophthalmus</taxon>
    </lineage>
</organism>
<evidence type="ECO:0000256" key="1">
    <source>
        <dbReference type="SAM" id="MobiDB-lite"/>
    </source>
</evidence>
<reference evidence="3 4" key="1">
    <citation type="submission" date="2019-06" db="EMBL/GenBank/DDBJ databases">
        <title>Draft genomes of female and male turbot (Scophthalmus maximus).</title>
        <authorList>
            <person name="Xu H."/>
            <person name="Xu X.-W."/>
            <person name="Shao C."/>
            <person name="Chen S."/>
        </authorList>
    </citation>
    <scope>NUCLEOTIDE SEQUENCE [LARGE SCALE GENOMIC DNA]</scope>
    <source>
        <strain evidence="3">Ysfricsl-2016a</strain>
        <tissue evidence="3">Blood</tissue>
    </source>
</reference>
<protein>
    <submittedName>
        <fullName evidence="3">Uncharacterized protein</fullName>
    </submittedName>
</protein>